<feature type="transmembrane region" description="Helical" evidence="1">
    <location>
        <begin position="30"/>
        <end position="48"/>
    </location>
</feature>
<keyword evidence="1" id="KW-0472">Membrane</keyword>
<feature type="transmembrane region" description="Helical" evidence="1">
    <location>
        <begin position="104"/>
        <end position="126"/>
    </location>
</feature>
<dbReference type="Proteomes" id="UP000480185">
    <property type="component" value="Unassembled WGS sequence"/>
</dbReference>
<feature type="transmembrane region" description="Helical" evidence="1">
    <location>
        <begin position="54"/>
        <end position="72"/>
    </location>
</feature>
<reference evidence="2 3" key="1">
    <citation type="submission" date="2019-11" db="EMBL/GenBank/DDBJ databases">
        <authorList>
            <person name="Li J."/>
        </authorList>
    </citation>
    <scope>NUCLEOTIDE SEQUENCE [LARGE SCALE GENOMIC DNA]</scope>
    <source>
        <strain evidence="2 3">J4</strain>
    </source>
</reference>
<keyword evidence="1" id="KW-0812">Transmembrane</keyword>
<dbReference type="AlphaFoldDB" id="A0A6G1X258"/>
<dbReference type="EMBL" id="WJNH01000001">
    <property type="protein sequence ID" value="MRG84976.1"/>
    <property type="molecule type" value="Genomic_DNA"/>
</dbReference>
<feature type="transmembrane region" description="Helical" evidence="1">
    <location>
        <begin position="179"/>
        <end position="199"/>
    </location>
</feature>
<organism evidence="2 3">
    <name type="scientific">Salinibacillus xinjiangensis</name>
    <dbReference type="NCBI Taxonomy" id="1229268"/>
    <lineage>
        <taxon>Bacteria</taxon>
        <taxon>Bacillati</taxon>
        <taxon>Bacillota</taxon>
        <taxon>Bacilli</taxon>
        <taxon>Bacillales</taxon>
        <taxon>Bacillaceae</taxon>
        <taxon>Salinibacillus</taxon>
    </lineage>
</organism>
<sequence length="454" mass="46260">MMTGNALIIVFLLSLAALFFLILKVKLEPFLALIGVALGTGIVIGLPISEVPGIAASGFGSTLTGVGILIGLGVIFGQFLAASGAIGKIAQAVLKLFGVKKSPAGLAITGTAVSISVYFDAAFVILSGLIKSLSKKTGISIVSFVTALGVGLIVSHSMIAPTPGPLIVAENTGSDLGLFIIYGLLCAIPATLVGGYFYGMFIGKRVKHSGEVDEDALVSETSATVEEVTPKKEISTGLSLGLLALPIVLILSNTISDLLFPGTGAATVLGFIGDKNVALFISVVIALIVLRPYLSQTKDNIYTEAINSAGMIILITGAGGAFGAVINESGIGDHLISTMQSWSIPVLLLAFIFSQILRASLGSATVALVTTSSILGPMAVELGTSPVLLGLAICAGAVGLSLPNDSGFWVVNRFGKLTIVQTIKAWSLGGFVAGLTALGVVFILSLFTGILPGL</sequence>
<dbReference type="GO" id="GO:0005886">
    <property type="term" value="C:plasma membrane"/>
    <property type="evidence" value="ECO:0007669"/>
    <property type="project" value="TreeGrafter"/>
</dbReference>
<keyword evidence="1" id="KW-1133">Transmembrane helix</keyword>
<dbReference type="Pfam" id="PF02447">
    <property type="entry name" value="GntP_permease"/>
    <property type="match status" value="1"/>
</dbReference>
<feature type="transmembrane region" description="Helical" evidence="1">
    <location>
        <begin position="276"/>
        <end position="294"/>
    </location>
</feature>
<dbReference type="RefSeq" id="WP_153726939.1">
    <property type="nucleotide sequence ID" value="NZ_WJNH01000001.1"/>
</dbReference>
<feature type="transmembrane region" description="Helical" evidence="1">
    <location>
        <begin position="423"/>
        <end position="451"/>
    </location>
</feature>
<feature type="transmembrane region" description="Helical" evidence="1">
    <location>
        <begin position="138"/>
        <end position="159"/>
    </location>
</feature>
<dbReference type="GO" id="GO:0015128">
    <property type="term" value="F:gluconate transmembrane transporter activity"/>
    <property type="evidence" value="ECO:0007669"/>
    <property type="project" value="InterPro"/>
</dbReference>
<name>A0A6G1X258_9BACI</name>
<dbReference type="NCBIfam" id="TIGR00791">
    <property type="entry name" value="gntP"/>
    <property type="match status" value="1"/>
</dbReference>
<accession>A0A6G1X258</accession>
<feature type="transmembrane region" description="Helical" evidence="1">
    <location>
        <begin position="237"/>
        <end position="256"/>
    </location>
</feature>
<dbReference type="OrthoDB" id="9787129at2"/>
<evidence type="ECO:0000313" key="3">
    <source>
        <dbReference type="Proteomes" id="UP000480185"/>
    </source>
</evidence>
<keyword evidence="3" id="KW-1185">Reference proteome</keyword>
<protein>
    <submittedName>
        <fullName evidence="2">GntP family permease</fullName>
    </submittedName>
</protein>
<feature type="transmembrane region" description="Helical" evidence="1">
    <location>
        <begin position="306"/>
        <end position="326"/>
    </location>
</feature>
<proteinExistence type="predicted"/>
<dbReference type="InterPro" id="IPR003474">
    <property type="entry name" value="Glcn_transporter"/>
</dbReference>
<evidence type="ECO:0000256" key="1">
    <source>
        <dbReference type="SAM" id="Phobius"/>
    </source>
</evidence>
<evidence type="ECO:0000313" key="2">
    <source>
        <dbReference type="EMBL" id="MRG84976.1"/>
    </source>
</evidence>
<comment type="caution">
    <text evidence="2">The sequence shown here is derived from an EMBL/GenBank/DDBJ whole genome shotgun (WGS) entry which is preliminary data.</text>
</comment>
<feature type="transmembrane region" description="Helical" evidence="1">
    <location>
        <begin position="6"/>
        <end position="23"/>
    </location>
</feature>
<dbReference type="PANTHER" id="PTHR30354:SF11">
    <property type="entry name" value="PERMEASE"/>
    <property type="match status" value="1"/>
</dbReference>
<feature type="transmembrane region" description="Helical" evidence="1">
    <location>
        <begin position="382"/>
        <end position="403"/>
    </location>
</feature>
<gene>
    <name evidence="2" type="ORF">GH754_01385</name>
</gene>
<dbReference type="PANTHER" id="PTHR30354">
    <property type="entry name" value="GNT FAMILY GLUCONATE TRANSPORTER"/>
    <property type="match status" value="1"/>
</dbReference>